<organism evidence="1 2">
    <name type="scientific">Morus notabilis</name>
    <dbReference type="NCBI Taxonomy" id="981085"/>
    <lineage>
        <taxon>Eukaryota</taxon>
        <taxon>Viridiplantae</taxon>
        <taxon>Streptophyta</taxon>
        <taxon>Embryophyta</taxon>
        <taxon>Tracheophyta</taxon>
        <taxon>Spermatophyta</taxon>
        <taxon>Magnoliopsida</taxon>
        <taxon>eudicotyledons</taxon>
        <taxon>Gunneridae</taxon>
        <taxon>Pentapetalae</taxon>
        <taxon>rosids</taxon>
        <taxon>fabids</taxon>
        <taxon>Rosales</taxon>
        <taxon>Moraceae</taxon>
        <taxon>Moreae</taxon>
        <taxon>Morus</taxon>
    </lineage>
</organism>
<protein>
    <submittedName>
        <fullName evidence="1">Uncharacterized protein</fullName>
    </submittedName>
</protein>
<evidence type="ECO:0000313" key="1">
    <source>
        <dbReference type="EMBL" id="EXC30689.1"/>
    </source>
</evidence>
<gene>
    <name evidence="1" type="ORF">L484_027864</name>
</gene>
<dbReference type="Proteomes" id="UP000030645">
    <property type="component" value="Unassembled WGS sequence"/>
</dbReference>
<keyword evidence="2" id="KW-1185">Reference proteome</keyword>
<name>W9SHT8_9ROSA</name>
<evidence type="ECO:0000313" key="2">
    <source>
        <dbReference type="Proteomes" id="UP000030645"/>
    </source>
</evidence>
<sequence>MNLVIAAIVRVKDGKFLGAASQLCSAAGDPLMAEALAVRFGVLFKLTFRFLSDFALLQFCFLVVISSR</sequence>
<accession>W9SHT8</accession>
<proteinExistence type="predicted"/>
<dbReference type="AlphaFoldDB" id="W9SHT8"/>
<dbReference type="EMBL" id="KE346217">
    <property type="protein sequence ID" value="EXC30689.1"/>
    <property type="molecule type" value="Genomic_DNA"/>
</dbReference>
<reference evidence="2" key="1">
    <citation type="submission" date="2013-01" db="EMBL/GenBank/DDBJ databases">
        <title>Draft Genome Sequence of a Mulberry Tree, Morus notabilis C.K. Schneid.</title>
        <authorList>
            <person name="He N."/>
            <person name="Zhao S."/>
        </authorList>
    </citation>
    <scope>NUCLEOTIDE SEQUENCE</scope>
</reference>